<dbReference type="Gene3D" id="3.40.50.1370">
    <property type="entry name" value="Aspartate/ornithine carbamoyltransferase"/>
    <property type="match status" value="2"/>
</dbReference>
<dbReference type="NCBIfam" id="NF002032">
    <property type="entry name" value="PRK00856.1"/>
    <property type="match status" value="1"/>
</dbReference>
<dbReference type="PRINTS" id="PR00100">
    <property type="entry name" value="AOTCASE"/>
</dbReference>
<keyword evidence="4 8" id="KW-0808">Transferase</keyword>
<dbReference type="HAMAP" id="MF_00001">
    <property type="entry name" value="Asp_carb_tr"/>
    <property type="match status" value="1"/>
</dbReference>
<feature type="transmembrane region" description="Helical" evidence="9">
    <location>
        <begin position="6"/>
        <end position="25"/>
    </location>
</feature>
<evidence type="ECO:0000259" key="11">
    <source>
        <dbReference type="Pfam" id="PF02729"/>
    </source>
</evidence>
<dbReference type="FunFam" id="3.40.50.1370:FF:000002">
    <property type="entry name" value="Aspartate carbamoyltransferase 2"/>
    <property type="match status" value="1"/>
</dbReference>
<reference evidence="12" key="1">
    <citation type="journal article" date="2014" name="Nucleic Acids Res.">
        <title>The evolutionary dynamics of variant antigen genes in Babesia reveal a history of genomic innovation underlying host-parasite interaction.</title>
        <authorList>
            <person name="Jackson A.P."/>
            <person name="Otto T.D."/>
            <person name="Darby A."/>
            <person name="Ramaprasad A."/>
            <person name="Xia D."/>
            <person name="Echaide I.E."/>
            <person name="Farber M."/>
            <person name="Gahlot S."/>
            <person name="Gamble J."/>
            <person name="Gupta D."/>
            <person name="Gupta Y."/>
            <person name="Jackson L."/>
            <person name="Malandrin L."/>
            <person name="Malas T.B."/>
            <person name="Moussa E."/>
            <person name="Nair M."/>
            <person name="Reid A.J."/>
            <person name="Sanders M."/>
            <person name="Sharma J."/>
            <person name="Tracey A."/>
            <person name="Quail M.A."/>
            <person name="Weir W."/>
            <person name="Wastling J.M."/>
            <person name="Hall N."/>
            <person name="Willadsen P."/>
            <person name="Lingelbach K."/>
            <person name="Shiels B."/>
            <person name="Tait A."/>
            <person name="Berriman M."/>
            <person name="Allred D.R."/>
            <person name="Pain A."/>
        </authorList>
    </citation>
    <scope>NUCLEOTIDE SEQUENCE</scope>
    <source>
        <strain evidence="12">1802A</strain>
    </source>
</reference>
<dbReference type="AlphaFoldDB" id="A0AAD9GLY0"/>
<proteinExistence type="inferred from homology"/>
<dbReference type="PANTHER" id="PTHR45753">
    <property type="entry name" value="ORNITHINE CARBAMOYLTRANSFERASE, MITOCHONDRIAL"/>
    <property type="match status" value="1"/>
</dbReference>
<dbReference type="GO" id="GO:0016597">
    <property type="term" value="F:amino acid binding"/>
    <property type="evidence" value="ECO:0007669"/>
    <property type="project" value="InterPro"/>
</dbReference>
<dbReference type="InterPro" id="IPR006131">
    <property type="entry name" value="Asp_carbamoyltransf_Asp/Orn-bd"/>
</dbReference>
<evidence type="ECO:0000256" key="2">
    <source>
        <dbReference type="ARBA" id="ARBA00008896"/>
    </source>
</evidence>
<name>A0AAD9GLY0_BABDI</name>
<evidence type="ECO:0000256" key="1">
    <source>
        <dbReference type="ARBA" id="ARBA00004852"/>
    </source>
</evidence>
<dbReference type="InterPro" id="IPR036901">
    <property type="entry name" value="Asp/Orn_carbamoylTrfase_sf"/>
</dbReference>
<comment type="pathway">
    <text evidence="1">Pyrimidine metabolism; UMP biosynthesis via de novo pathway; (S)-dihydroorotate from bicarbonate: step 2/3.</text>
</comment>
<comment type="caution">
    <text evidence="12">The sequence shown here is derived from an EMBL/GenBank/DDBJ whole genome shotgun (WGS) entry which is preliminary data.</text>
</comment>
<feature type="domain" description="Aspartate/ornithine carbamoyltransferase Asp/Orn-binding" evidence="10">
    <location>
        <begin position="220"/>
        <end position="377"/>
    </location>
</feature>
<evidence type="ECO:0000259" key="10">
    <source>
        <dbReference type="Pfam" id="PF00185"/>
    </source>
</evidence>
<keyword evidence="13" id="KW-1185">Reference proteome</keyword>
<accession>A0AAD9GLY0</accession>
<dbReference type="SUPFAM" id="SSF53671">
    <property type="entry name" value="Aspartate/ornithine carbamoyltransferase"/>
    <property type="match status" value="1"/>
</dbReference>
<dbReference type="PANTHER" id="PTHR45753:SF6">
    <property type="entry name" value="ASPARTATE CARBAMOYLTRANSFERASE"/>
    <property type="match status" value="1"/>
</dbReference>
<dbReference type="GO" id="GO:0006221">
    <property type="term" value="P:pyrimidine nucleotide biosynthetic process"/>
    <property type="evidence" value="ECO:0007669"/>
    <property type="project" value="UniProtKB-KW"/>
</dbReference>
<dbReference type="Pfam" id="PF02729">
    <property type="entry name" value="OTCace_N"/>
    <property type="match status" value="1"/>
</dbReference>
<dbReference type="Pfam" id="PF00185">
    <property type="entry name" value="OTCace"/>
    <property type="match status" value="1"/>
</dbReference>
<evidence type="ECO:0000256" key="3">
    <source>
        <dbReference type="ARBA" id="ARBA00013008"/>
    </source>
</evidence>
<gene>
    <name evidence="12" type="ORF">X943_003639</name>
</gene>
<keyword evidence="9" id="KW-1133">Transmembrane helix</keyword>
<dbReference type="NCBIfam" id="TIGR00670">
    <property type="entry name" value="asp_carb_tr"/>
    <property type="match status" value="1"/>
</dbReference>
<comment type="function">
    <text evidence="6">Catalyzes the condensation of carbamoyl phosphate and aspartate to form carbamoyl aspartate and inorganic phosphate, the committed step in the de novo pyrimidine nucleotide biosynthesis pathway.</text>
</comment>
<evidence type="ECO:0000256" key="7">
    <source>
        <dbReference type="ARBA" id="ARBA00048859"/>
    </source>
</evidence>
<comment type="similarity">
    <text evidence="2">Belongs to the aspartate/ornithine carbamoyltransferase superfamily. ATCase family.</text>
</comment>
<dbReference type="EMBL" id="JAHBMH010000003">
    <property type="protein sequence ID" value="KAK1940381.1"/>
    <property type="molecule type" value="Genomic_DNA"/>
</dbReference>
<evidence type="ECO:0000256" key="9">
    <source>
        <dbReference type="SAM" id="Phobius"/>
    </source>
</evidence>
<sequence>MHHSTNIVYASLGAGALGLAVFCAASKCRTLRRQLVRLGICSFSPIHDALDQPMRKVAKGLSSISIISVDDLSTQQVKCIMELASFFRERVSQKISCQLLQDKTLVTFFHEPSTRTRCSFEGAMLKLGGKVISISDPSTSSASKGETIEDSARVLSSYADVMVMRHSESGVMERVKRHIDIPLINAGDGSGEHPSQALLDLYTISNYFPIFDRETSDRHLCICFVGDLRNGRTAHSLAKLLSRFNVVMRYVAPAQLQMPTEIQREVEKNFAKYNISDLPVPRQTSFSSMDDGCEGCDVIYVTRLQKERMDANEYKRLKNSYQLNKALLAKLPQHVKIMHPLPRLDELPTDIDTDERAIYFEQAQNGLYVRMAILYLLLNSMK</sequence>
<dbReference type="InterPro" id="IPR006130">
    <property type="entry name" value="Asp/Orn_carbamoylTrfase"/>
</dbReference>
<dbReference type="EC" id="2.1.3.2" evidence="3"/>
<evidence type="ECO:0000313" key="12">
    <source>
        <dbReference type="EMBL" id="KAK1940381.1"/>
    </source>
</evidence>
<evidence type="ECO:0000313" key="13">
    <source>
        <dbReference type="Proteomes" id="UP001195914"/>
    </source>
</evidence>
<comment type="catalytic activity">
    <reaction evidence="7">
        <text>carbamoyl phosphate + L-aspartate = N-carbamoyl-L-aspartate + phosphate + H(+)</text>
        <dbReference type="Rhea" id="RHEA:20013"/>
        <dbReference type="ChEBI" id="CHEBI:15378"/>
        <dbReference type="ChEBI" id="CHEBI:29991"/>
        <dbReference type="ChEBI" id="CHEBI:32814"/>
        <dbReference type="ChEBI" id="CHEBI:43474"/>
        <dbReference type="ChEBI" id="CHEBI:58228"/>
        <dbReference type="EC" id="2.1.3.2"/>
    </reaction>
</comment>
<keyword evidence="9" id="KW-0812">Transmembrane</keyword>
<keyword evidence="5" id="KW-0665">Pyrimidine biosynthesis</keyword>
<keyword evidence="9" id="KW-0472">Membrane</keyword>
<feature type="domain" description="Aspartate/ornithine carbamoyltransferase carbamoyl-P binding" evidence="11">
    <location>
        <begin position="66"/>
        <end position="205"/>
    </location>
</feature>
<dbReference type="GO" id="GO:0006520">
    <property type="term" value="P:amino acid metabolic process"/>
    <property type="evidence" value="ECO:0007669"/>
    <property type="project" value="InterPro"/>
</dbReference>
<reference evidence="12" key="2">
    <citation type="submission" date="2021-05" db="EMBL/GenBank/DDBJ databases">
        <authorList>
            <person name="Pain A."/>
        </authorList>
    </citation>
    <scope>NUCLEOTIDE SEQUENCE</scope>
    <source>
        <strain evidence="12">1802A</strain>
    </source>
</reference>
<dbReference type="PROSITE" id="PS00097">
    <property type="entry name" value="CARBAMOYLTRANSFERASE"/>
    <property type="match status" value="1"/>
</dbReference>
<dbReference type="PRINTS" id="PR00101">
    <property type="entry name" value="ATCASE"/>
</dbReference>
<dbReference type="GO" id="GO:0006207">
    <property type="term" value="P:'de novo' pyrimidine nucleobase biosynthetic process"/>
    <property type="evidence" value="ECO:0007669"/>
    <property type="project" value="InterPro"/>
</dbReference>
<evidence type="ECO:0000256" key="6">
    <source>
        <dbReference type="ARBA" id="ARBA00043884"/>
    </source>
</evidence>
<dbReference type="Proteomes" id="UP001195914">
    <property type="component" value="Unassembled WGS sequence"/>
</dbReference>
<dbReference type="InterPro" id="IPR002082">
    <property type="entry name" value="Asp_carbamoyltransf"/>
</dbReference>
<dbReference type="GO" id="GO:0004070">
    <property type="term" value="F:aspartate carbamoyltransferase activity"/>
    <property type="evidence" value="ECO:0007669"/>
    <property type="project" value="UniProtKB-EC"/>
</dbReference>
<evidence type="ECO:0000256" key="4">
    <source>
        <dbReference type="ARBA" id="ARBA00022679"/>
    </source>
</evidence>
<dbReference type="InterPro" id="IPR006132">
    <property type="entry name" value="Asp/Orn_carbamoyltranf_P-bd"/>
</dbReference>
<organism evidence="12 13">
    <name type="scientific">Babesia divergens</name>
    <dbReference type="NCBI Taxonomy" id="32595"/>
    <lineage>
        <taxon>Eukaryota</taxon>
        <taxon>Sar</taxon>
        <taxon>Alveolata</taxon>
        <taxon>Apicomplexa</taxon>
        <taxon>Aconoidasida</taxon>
        <taxon>Piroplasmida</taxon>
        <taxon>Babesiidae</taxon>
        <taxon>Babesia</taxon>
    </lineage>
</organism>
<evidence type="ECO:0000256" key="5">
    <source>
        <dbReference type="ARBA" id="ARBA00022975"/>
    </source>
</evidence>
<protein>
    <recommendedName>
        <fullName evidence="3">aspartate carbamoyltransferase</fullName>
        <ecNumber evidence="3">2.1.3.2</ecNumber>
    </recommendedName>
</protein>
<evidence type="ECO:0000256" key="8">
    <source>
        <dbReference type="RuleBase" id="RU003634"/>
    </source>
</evidence>